<evidence type="ECO:0000313" key="5">
    <source>
        <dbReference type="Proteomes" id="UP000286976"/>
    </source>
</evidence>
<dbReference type="EMBL" id="PIPQ01000008">
    <property type="protein sequence ID" value="RUO38899.1"/>
    <property type="molecule type" value="Genomic_DNA"/>
</dbReference>
<dbReference type="Proteomes" id="UP000286976">
    <property type="component" value="Unassembled WGS sequence"/>
</dbReference>
<evidence type="ECO:0000256" key="1">
    <source>
        <dbReference type="ARBA" id="ARBA00093464"/>
    </source>
</evidence>
<accession>A0A432WYR2</accession>
<dbReference type="InterPro" id="IPR007335">
    <property type="entry name" value="DUF413"/>
</dbReference>
<dbReference type="Pfam" id="PF04219">
    <property type="entry name" value="DUF413"/>
    <property type="match status" value="1"/>
</dbReference>
<dbReference type="OrthoDB" id="6400110at2"/>
<evidence type="ECO:0000313" key="4">
    <source>
        <dbReference type="EMBL" id="RUO38899.1"/>
    </source>
</evidence>
<comment type="caution">
    <text evidence="4">The sequence shown here is derived from an EMBL/GenBank/DDBJ whole genome shotgun (WGS) entry which is preliminary data.</text>
</comment>
<sequence>MATTDRETLLRKVYNDYRNYPYGFSRSGDFSIRESDALVKYGSLISALVAGDIEPSTEEDKSILAVIAGEKEAETIVEKAWMKYQKRINRPRVGSMYGRSKVVDENDFDDSDSTEDDLVLED</sequence>
<comment type="similarity">
    <text evidence="1">Belongs to the MaoP family.</text>
</comment>
<dbReference type="AlphaFoldDB" id="A0A432WYR2"/>
<protein>
    <recommendedName>
        <fullName evidence="2">Macrodomain Ori protein</fullName>
    </recommendedName>
</protein>
<dbReference type="RefSeq" id="WP_126758011.1">
    <property type="nucleotide sequence ID" value="NZ_PIPQ01000008.1"/>
</dbReference>
<feature type="region of interest" description="Disordered" evidence="3">
    <location>
        <begin position="103"/>
        <end position="122"/>
    </location>
</feature>
<feature type="compositionally biased region" description="Acidic residues" evidence="3">
    <location>
        <begin position="105"/>
        <end position="122"/>
    </location>
</feature>
<proteinExistence type="inferred from homology"/>
<reference evidence="4 5" key="1">
    <citation type="journal article" date="2011" name="Front. Microbiol.">
        <title>Genomic signatures of strain selection and enhancement in Bacillus atrophaeus var. globigii, a historical biowarfare simulant.</title>
        <authorList>
            <person name="Gibbons H.S."/>
            <person name="Broomall S.M."/>
            <person name="McNew L.A."/>
            <person name="Daligault H."/>
            <person name="Chapman C."/>
            <person name="Bruce D."/>
            <person name="Karavis M."/>
            <person name="Krepps M."/>
            <person name="McGregor P.A."/>
            <person name="Hong C."/>
            <person name="Park K.H."/>
            <person name="Akmal A."/>
            <person name="Feldman A."/>
            <person name="Lin J.S."/>
            <person name="Chang W.E."/>
            <person name="Higgs B.W."/>
            <person name="Demirev P."/>
            <person name="Lindquist J."/>
            <person name="Liem A."/>
            <person name="Fochler E."/>
            <person name="Read T.D."/>
            <person name="Tapia R."/>
            <person name="Johnson S."/>
            <person name="Bishop-Lilly K.A."/>
            <person name="Detter C."/>
            <person name="Han C."/>
            <person name="Sozhamannan S."/>
            <person name="Rosenzweig C.N."/>
            <person name="Skowronski E.W."/>
        </authorList>
    </citation>
    <scope>NUCLEOTIDE SEQUENCE [LARGE SCALE GENOMIC DNA]</scope>
    <source>
        <strain evidence="4 5">AIT1</strain>
    </source>
</reference>
<organism evidence="4 5">
    <name type="scientific">Aliidiomarina taiwanensis</name>
    <dbReference type="NCBI Taxonomy" id="946228"/>
    <lineage>
        <taxon>Bacteria</taxon>
        <taxon>Pseudomonadati</taxon>
        <taxon>Pseudomonadota</taxon>
        <taxon>Gammaproteobacteria</taxon>
        <taxon>Alteromonadales</taxon>
        <taxon>Idiomarinaceae</taxon>
        <taxon>Aliidiomarina</taxon>
    </lineage>
</organism>
<name>A0A432WYR2_9GAMM</name>
<gene>
    <name evidence="4" type="ORF">CWE15_10355</name>
</gene>
<keyword evidence="5" id="KW-1185">Reference proteome</keyword>
<evidence type="ECO:0000256" key="3">
    <source>
        <dbReference type="SAM" id="MobiDB-lite"/>
    </source>
</evidence>
<evidence type="ECO:0000256" key="2">
    <source>
        <dbReference type="ARBA" id="ARBA00093628"/>
    </source>
</evidence>